<evidence type="ECO:0008006" key="5">
    <source>
        <dbReference type="Google" id="ProtNLM"/>
    </source>
</evidence>
<evidence type="ECO:0000256" key="2">
    <source>
        <dbReference type="SAM" id="Phobius"/>
    </source>
</evidence>
<sequence>MRREAESFSSLNTGQGDIDTASEPGSPGRTDTEGESSRQRSKPLLKRQNSRKKLRSFRIRAVSTFVLIGSFILIIYLGHVPLMMMIFGIQLLMGCNDSSTGSSRQNSRPMPSLRMCLVSCFSIIPSCHIPCTLLVL</sequence>
<keyword evidence="2" id="KW-1133">Transmembrane helix</keyword>
<feature type="region of interest" description="Disordered" evidence="1">
    <location>
        <begin position="1"/>
        <end position="53"/>
    </location>
</feature>
<evidence type="ECO:0000313" key="3">
    <source>
        <dbReference type="EMBL" id="KAK9821626.1"/>
    </source>
</evidence>
<comment type="caution">
    <text evidence="3">The sequence shown here is derived from an EMBL/GenBank/DDBJ whole genome shotgun (WGS) entry which is preliminary data.</text>
</comment>
<feature type="transmembrane region" description="Helical" evidence="2">
    <location>
        <begin position="61"/>
        <end position="92"/>
    </location>
</feature>
<accession>A0AAW1QJL2</accession>
<dbReference type="Proteomes" id="UP001438707">
    <property type="component" value="Unassembled WGS sequence"/>
</dbReference>
<dbReference type="AlphaFoldDB" id="A0AAW1QJL2"/>
<gene>
    <name evidence="3" type="ORF">WJX74_001084</name>
</gene>
<protein>
    <recommendedName>
        <fullName evidence="5">Phosphatidate cytidylyltransferase</fullName>
    </recommendedName>
</protein>
<keyword evidence="4" id="KW-1185">Reference proteome</keyword>
<evidence type="ECO:0000313" key="4">
    <source>
        <dbReference type="Proteomes" id="UP001438707"/>
    </source>
</evidence>
<reference evidence="3 4" key="1">
    <citation type="journal article" date="2024" name="Nat. Commun.">
        <title>Phylogenomics reveals the evolutionary origins of lichenization in chlorophyte algae.</title>
        <authorList>
            <person name="Puginier C."/>
            <person name="Libourel C."/>
            <person name="Otte J."/>
            <person name="Skaloud P."/>
            <person name="Haon M."/>
            <person name="Grisel S."/>
            <person name="Petersen M."/>
            <person name="Berrin J.G."/>
            <person name="Delaux P.M."/>
            <person name="Dal Grande F."/>
            <person name="Keller J."/>
        </authorList>
    </citation>
    <scope>NUCLEOTIDE SEQUENCE [LARGE SCALE GENOMIC DNA]</scope>
    <source>
        <strain evidence="3 4">SAG 2145</strain>
    </source>
</reference>
<keyword evidence="2" id="KW-0472">Membrane</keyword>
<proteinExistence type="predicted"/>
<keyword evidence="2" id="KW-0812">Transmembrane</keyword>
<feature type="compositionally biased region" description="Basic residues" evidence="1">
    <location>
        <begin position="39"/>
        <end position="53"/>
    </location>
</feature>
<name>A0AAW1QJL2_9CHLO</name>
<organism evidence="3 4">
    <name type="scientific">Apatococcus lobatus</name>
    <dbReference type="NCBI Taxonomy" id="904363"/>
    <lineage>
        <taxon>Eukaryota</taxon>
        <taxon>Viridiplantae</taxon>
        <taxon>Chlorophyta</taxon>
        <taxon>core chlorophytes</taxon>
        <taxon>Trebouxiophyceae</taxon>
        <taxon>Chlorellales</taxon>
        <taxon>Chlorellaceae</taxon>
        <taxon>Apatococcus</taxon>
    </lineage>
</organism>
<evidence type="ECO:0000256" key="1">
    <source>
        <dbReference type="SAM" id="MobiDB-lite"/>
    </source>
</evidence>
<dbReference type="EMBL" id="JALJOS010000036">
    <property type="protein sequence ID" value="KAK9821626.1"/>
    <property type="molecule type" value="Genomic_DNA"/>
</dbReference>